<keyword evidence="3" id="KW-1185">Reference proteome</keyword>
<name>A0A3A8N9Q7_9BACT</name>
<dbReference type="PROSITE" id="PS51257">
    <property type="entry name" value="PROKAR_LIPOPROTEIN"/>
    <property type="match status" value="1"/>
</dbReference>
<feature type="signal peptide" evidence="1">
    <location>
        <begin position="1"/>
        <end position="30"/>
    </location>
</feature>
<evidence type="ECO:0000313" key="2">
    <source>
        <dbReference type="EMBL" id="RKH40190.1"/>
    </source>
</evidence>
<gene>
    <name evidence="2" type="ORF">D7X12_21475</name>
</gene>
<accession>A0A3A8N9Q7</accession>
<dbReference type="EMBL" id="RAWG01000139">
    <property type="protein sequence ID" value="RKH40190.1"/>
    <property type="molecule type" value="Genomic_DNA"/>
</dbReference>
<dbReference type="Proteomes" id="UP000273405">
    <property type="component" value="Unassembled WGS sequence"/>
</dbReference>
<evidence type="ECO:0000256" key="1">
    <source>
        <dbReference type="SAM" id="SignalP"/>
    </source>
</evidence>
<protein>
    <submittedName>
        <fullName evidence="2">Cell surface protein</fullName>
    </submittedName>
</protein>
<comment type="caution">
    <text evidence="2">The sequence shown here is derived from an EMBL/GenBank/DDBJ whole genome shotgun (WGS) entry which is preliminary data.</text>
</comment>
<proteinExistence type="predicted"/>
<sequence>MNPTALRRPLMKTLLPKSLALGFAALLTLACGGEAPQESDFEQEQSLVGTPFADRIVSFTPGTAAGFGQSQLPNIVLGAPQGSGAGSGSLHVLSLGRNGVIVLEFTDIAVTNGPGVDLLVFENAFLKPDGLPFAETGVVGVSDDGVTWYEFPCASGNVAGNFPGCAGVTPVYSNTSNGISATNPAVAGGDGFDLAAVGLTRARFVRIRDSGANGYAGTSGGFDLDAVAVVNGVQLP</sequence>
<feature type="chain" id="PRO_5017356567" evidence="1">
    <location>
        <begin position="31"/>
        <end position="236"/>
    </location>
</feature>
<keyword evidence="1" id="KW-0732">Signal</keyword>
<organism evidence="2 3">
    <name type="scientific">Corallococcus sicarius</name>
    <dbReference type="NCBI Taxonomy" id="2316726"/>
    <lineage>
        <taxon>Bacteria</taxon>
        <taxon>Pseudomonadati</taxon>
        <taxon>Myxococcota</taxon>
        <taxon>Myxococcia</taxon>
        <taxon>Myxococcales</taxon>
        <taxon>Cystobacterineae</taxon>
        <taxon>Myxococcaceae</taxon>
        <taxon>Corallococcus</taxon>
    </lineage>
</organism>
<dbReference type="OrthoDB" id="9792152at2"/>
<reference evidence="3" key="1">
    <citation type="submission" date="2018-09" db="EMBL/GenBank/DDBJ databases">
        <authorList>
            <person name="Livingstone P.G."/>
            <person name="Whitworth D.E."/>
        </authorList>
    </citation>
    <scope>NUCLEOTIDE SEQUENCE [LARGE SCALE GENOMIC DNA]</scope>
    <source>
        <strain evidence="3">CA040B</strain>
    </source>
</reference>
<dbReference type="AlphaFoldDB" id="A0A3A8N9Q7"/>
<evidence type="ECO:0000313" key="3">
    <source>
        <dbReference type="Proteomes" id="UP000273405"/>
    </source>
</evidence>